<protein>
    <submittedName>
        <fullName evidence="1">Uncharacterized protein</fullName>
    </submittedName>
</protein>
<dbReference type="Proteomes" id="UP001197214">
    <property type="component" value="Unassembled WGS sequence"/>
</dbReference>
<keyword evidence="2" id="KW-1185">Reference proteome</keyword>
<evidence type="ECO:0000313" key="2">
    <source>
        <dbReference type="Proteomes" id="UP001197214"/>
    </source>
</evidence>
<sequence>MRAILVILGLAVLVLVAMMAFGMISLQQTEGGSLPRVNVEGGKAPEFKADVGNVRLGTKEKTVEVPTLQVQKAEGSNQQANQQ</sequence>
<accession>A0ABS6XLB4</accession>
<dbReference type="EMBL" id="JAHWZX010000007">
    <property type="protein sequence ID" value="MBW4330970.1"/>
    <property type="molecule type" value="Genomic_DNA"/>
</dbReference>
<gene>
    <name evidence="1" type="ORF">KY084_08800</name>
</gene>
<proteinExistence type="predicted"/>
<reference evidence="1 2" key="1">
    <citation type="submission" date="2021-07" db="EMBL/GenBank/DDBJ databases">
        <title>Stakelama flava sp. nov., a novel endophytic bacterium isolated from branch of Kandelia candel.</title>
        <authorList>
            <person name="Tuo L."/>
        </authorList>
    </citation>
    <scope>NUCLEOTIDE SEQUENCE [LARGE SCALE GENOMIC DNA]</scope>
    <source>
        <strain evidence="1 2">CBK3Z-3</strain>
    </source>
</reference>
<organism evidence="1 2">
    <name type="scientific">Stakelama flava</name>
    <dbReference type="NCBI Taxonomy" id="2860338"/>
    <lineage>
        <taxon>Bacteria</taxon>
        <taxon>Pseudomonadati</taxon>
        <taxon>Pseudomonadota</taxon>
        <taxon>Alphaproteobacteria</taxon>
        <taxon>Sphingomonadales</taxon>
        <taxon>Sphingomonadaceae</taxon>
        <taxon>Stakelama</taxon>
    </lineage>
</organism>
<comment type="caution">
    <text evidence="1">The sequence shown here is derived from an EMBL/GenBank/DDBJ whole genome shotgun (WGS) entry which is preliminary data.</text>
</comment>
<name>A0ABS6XLB4_9SPHN</name>
<evidence type="ECO:0000313" key="1">
    <source>
        <dbReference type="EMBL" id="MBW4330970.1"/>
    </source>
</evidence>